<name>A0A0A9DW68_ARUDO</name>
<dbReference type="AlphaFoldDB" id="A0A0A9DW68"/>
<reference evidence="1" key="1">
    <citation type="submission" date="2014-09" db="EMBL/GenBank/DDBJ databases">
        <authorList>
            <person name="Magalhaes I.L.F."/>
            <person name="Oliveira U."/>
            <person name="Santos F.R."/>
            <person name="Vidigal T.H.D.A."/>
            <person name="Brescovit A.D."/>
            <person name="Santos A.J."/>
        </authorList>
    </citation>
    <scope>NUCLEOTIDE SEQUENCE</scope>
    <source>
        <tissue evidence="1">Shoot tissue taken approximately 20 cm above the soil surface</tissue>
    </source>
</reference>
<reference evidence="1" key="2">
    <citation type="journal article" date="2015" name="Data Brief">
        <title>Shoot transcriptome of the giant reed, Arundo donax.</title>
        <authorList>
            <person name="Barrero R.A."/>
            <person name="Guerrero F.D."/>
            <person name="Moolhuijzen P."/>
            <person name="Goolsby J.A."/>
            <person name="Tidwell J."/>
            <person name="Bellgard S.E."/>
            <person name="Bellgard M.I."/>
        </authorList>
    </citation>
    <scope>NUCLEOTIDE SEQUENCE</scope>
    <source>
        <tissue evidence="1">Shoot tissue taken approximately 20 cm above the soil surface</tissue>
    </source>
</reference>
<accession>A0A0A9DW68</accession>
<protein>
    <submittedName>
        <fullName evidence="1">Uncharacterized protein</fullName>
    </submittedName>
</protein>
<proteinExistence type="predicted"/>
<dbReference type="EMBL" id="GBRH01205086">
    <property type="protein sequence ID" value="JAD92809.1"/>
    <property type="molecule type" value="Transcribed_RNA"/>
</dbReference>
<sequence length="61" mass="7102">MLLNLQSTNYPLFLENINVSHDSCFSFVSNHSIWRFDKRIGDSRTLGNGSYPLFFICSRNK</sequence>
<evidence type="ECO:0000313" key="1">
    <source>
        <dbReference type="EMBL" id="JAD92809.1"/>
    </source>
</evidence>
<organism evidence="1">
    <name type="scientific">Arundo donax</name>
    <name type="common">Giant reed</name>
    <name type="synonym">Donax arundinaceus</name>
    <dbReference type="NCBI Taxonomy" id="35708"/>
    <lineage>
        <taxon>Eukaryota</taxon>
        <taxon>Viridiplantae</taxon>
        <taxon>Streptophyta</taxon>
        <taxon>Embryophyta</taxon>
        <taxon>Tracheophyta</taxon>
        <taxon>Spermatophyta</taxon>
        <taxon>Magnoliopsida</taxon>
        <taxon>Liliopsida</taxon>
        <taxon>Poales</taxon>
        <taxon>Poaceae</taxon>
        <taxon>PACMAD clade</taxon>
        <taxon>Arundinoideae</taxon>
        <taxon>Arundineae</taxon>
        <taxon>Arundo</taxon>
    </lineage>
</organism>